<dbReference type="RefSeq" id="WP_043984392.1">
    <property type="nucleotide sequence ID" value="NZ_JXST01000003.1"/>
</dbReference>
<dbReference type="SUPFAM" id="SSF53955">
    <property type="entry name" value="Lysozyme-like"/>
    <property type="match status" value="1"/>
</dbReference>
<feature type="region of interest" description="Disordered" evidence="1">
    <location>
        <begin position="1354"/>
        <end position="1375"/>
    </location>
</feature>
<name>A0A0D1K086_9MYCO</name>
<dbReference type="PATRIC" id="fig|280871.6.peg.493"/>
<gene>
    <name evidence="2" type="ORF">TL10_02420</name>
</gene>
<sequence length="1708" mass="175316">MATYDAGDASINVRPSLSGFTTELRAELQKINASMGVEIRPDLSGFRDELRTKLEAIQATVGVGIDADLATARAHLAEWRQLEESRPLTIPVHVDTTVASAQLATWRETHSHHTIHVTTTGLGALGGGGGGGGGGLSALKLNLGALSVGSLPAIATALAQVAGSLQQVAQAGLAVPGIMGGAAASIGTLVVGLSGVKDAYDAVTKASESAGEDQAAQAKAATSAHQQLRNAVVDDAQAHKDLSQAYQDAKQRLTDLNIEQRGGVISEAQAINDAKKARRDLAQGRFKDALDFQDAQLRVAAADQRVVESHQRNINLQQKVSQENAKGVEQSDEVVSAKERVVRADQQVANSQQAVADASTKASAAEKAAAQEMAKLSPNAQAFLKTVIALKPEFSALKNTVQDNMFAGLSDGLKNLVSADLPNLKQGMGGIATAWNQNIKQLFTSLGSDQSRGLLDRILGNTAEAQERFTKAIDPIIHALGTLTAGSSDALPRLADGIGKVAERFDRFITAADSDGSLQRWINEGLTAMTNLGNTVLNLVTSFTAVTKAAGGGAGLLGTVEQLTGRMSAFLNSDEGQEKLKNFFREGKEQLEKWWGVLQKVPGALQGLYEGAKAWTDVLLPPLKDITGFLKDHPTLVKTVAEAFLAWKTVEFAGGILGQLGRISGAIGTKGNKGSLLGKIALMAAALGALDALTGDDNGGDPNNPTNPNPQKTANNVLAGAGAGAWFGPWGAAVGAAGGAVKGVYDDATREKTPQEKQQEAEIPGLINSLPKGADGKPMDPREMANLYAIQTLADQGDLRMKWVLEGHSDYVRIKRYAWLGQHPEVANEGFKPPQGYATGGPTPSGKGDGPTGGFISELHSDEFVANRRGRTVLGDEFLHAANMGVVDIGRLPGFEPGGYIDPNGNAIHSGTGAAPGPADGGASPVGGGGLPGIANSFLGGLGVPLGGLFGGQQSAGATPAGGAGLAGLFAAGDDSQKQDAWMQQTGDWLGTWAGSTLAKFGGELYTGALRFFGLENSILSPSNQWFQAGVKSLGIFNNNAGGAYGDQQLGTEYKTLADGTVLPLTTYGTSGTPNSTGSNVLNQLSQASSLGGANVSYTPEFLASKGIAPLFARTLDKDGNSVAQIPSWATQLAGAFGLSATSHSDSTLHGNKTGGWAFDFSGKPEDEQRFADFIQSNLSGQTLQAIWQNPGTGQQLGIAGGQTLGRDQYYTTKGGAYADHTDHVHWATDVAPNLWDANGKSLVPGVPNMAGAPAQAGSAASDIGIGNTASWFASLAKSSGAAPGTLPSGVSGGGRGAGLNLALAAQGRKAGKTGGAERWRPAVRAALAKYGPLFGISNYAAWEDAMVRQIQTESNGDPSADNPNDSNGNGGSQHVSGIAQFLKSTFDSNNITGGSYTDPYAQIAAMIPYVARKYGMNAIGGPNFIGEGHGYSDGGVLPGYSPGKDNMSVPMSGGEGVLIPEAVRGLGGPAAVYAINSQFRSGLSRKGYADGGVYPLGYQPPKPVVPQLPEVRKLDPGRGAAQVPSAPVTPLPAPVATAPTPAPTPPPAPAGADQGPAPDQQKPTQPVIAGAPSSQSHLLPAVQKGITEGASTLGNIAATAASMGAGAAGGAGGAGAGTLIQGMFNLGGKAVSGAANVFASALVGNLGDNTTAGAYGAPVLSTPPQPAQPIDNRTMFGDVQVGDPRQFVEEMALYEQQRSQAQEGYVR</sequence>
<feature type="compositionally biased region" description="Pro residues" evidence="1">
    <location>
        <begin position="1541"/>
        <end position="1550"/>
    </location>
</feature>
<evidence type="ECO:0000256" key="1">
    <source>
        <dbReference type="SAM" id="MobiDB-lite"/>
    </source>
</evidence>
<dbReference type="STRING" id="280871.TL10_02420"/>
<feature type="compositionally biased region" description="Low complexity" evidence="1">
    <location>
        <begin position="1355"/>
        <end position="1368"/>
    </location>
</feature>
<dbReference type="PANTHER" id="PTHR48125:SF10">
    <property type="entry name" value="OS12G0136300 PROTEIN"/>
    <property type="match status" value="1"/>
</dbReference>
<keyword evidence="3" id="KW-1185">Reference proteome</keyword>
<dbReference type="PANTHER" id="PTHR48125">
    <property type="entry name" value="LP07818P1"/>
    <property type="match status" value="1"/>
</dbReference>
<dbReference type="Proteomes" id="UP000032221">
    <property type="component" value="Unassembled WGS sequence"/>
</dbReference>
<dbReference type="InterPro" id="IPR023346">
    <property type="entry name" value="Lysozyme-like_dom_sf"/>
</dbReference>
<dbReference type="EMBL" id="JXST01000003">
    <property type="protein sequence ID" value="KIU18324.1"/>
    <property type="molecule type" value="Genomic_DNA"/>
</dbReference>
<protein>
    <recommendedName>
        <fullName evidence="4">Transglycosylase SLT domain-containing protein</fullName>
    </recommendedName>
</protein>
<evidence type="ECO:0008006" key="4">
    <source>
        <dbReference type="Google" id="ProtNLM"/>
    </source>
</evidence>
<comment type="caution">
    <text evidence="2">The sequence shown here is derived from an EMBL/GenBank/DDBJ whole genome shotgun (WGS) entry which is preliminary data.</text>
</comment>
<accession>A0A0D1K086</accession>
<organism evidence="2 3">
    <name type="scientific">Mycolicibacterium llatzerense</name>
    <dbReference type="NCBI Taxonomy" id="280871"/>
    <lineage>
        <taxon>Bacteria</taxon>
        <taxon>Bacillati</taxon>
        <taxon>Actinomycetota</taxon>
        <taxon>Actinomycetes</taxon>
        <taxon>Mycobacteriales</taxon>
        <taxon>Mycobacteriaceae</taxon>
        <taxon>Mycolicibacterium</taxon>
    </lineage>
</organism>
<dbReference type="OrthoDB" id="4753829at2"/>
<feature type="region of interest" description="Disordered" evidence="1">
    <location>
        <begin position="1500"/>
        <end position="1574"/>
    </location>
</feature>
<proteinExistence type="predicted"/>
<feature type="region of interest" description="Disordered" evidence="1">
    <location>
        <begin position="830"/>
        <end position="853"/>
    </location>
</feature>
<evidence type="ECO:0000313" key="2">
    <source>
        <dbReference type="EMBL" id="KIU18324.1"/>
    </source>
</evidence>
<reference evidence="2 3" key="1">
    <citation type="submission" date="2015-01" db="EMBL/GenBank/DDBJ databases">
        <title>Genome sequence of Mycobacterium llatzerense and Mycobacterium immunogenum recovered from brain abscess.</title>
        <authorList>
            <person name="Greninger A.L."/>
            <person name="Langelier C."/>
            <person name="Cunningham G."/>
            <person name="Chiu C.Y."/>
            <person name="Miller S."/>
        </authorList>
    </citation>
    <scope>NUCLEOTIDE SEQUENCE [LARGE SCALE GENOMIC DNA]</scope>
    <source>
        <strain evidence="2 3">CLUC14</strain>
    </source>
</reference>
<evidence type="ECO:0000313" key="3">
    <source>
        <dbReference type="Proteomes" id="UP000032221"/>
    </source>
</evidence>
<feature type="compositionally biased region" description="Low complexity" evidence="1">
    <location>
        <begin position="1551"/>
        <end position="1561"/>
    </location>
</feature>